<dbReference type="EMBL" id="CADEAL010004200">
    <property type="protein sequence ID" value="CAB1454151.1"/>
    <property type="molecule type" value="Genomic_DNA"/>
</dbReference>
<dbReference type="Proteomes" id="UP001153269">
    <property type="component" value="Unassembled WGS sequence"/>
</dbReference>
<proteinExistence type="predicted"/>
<accession>A0A9N7VTM7</accession>
<dbReference type="AlphaFoldDB" id="A0A9N7VTM7"/>
<gene>
    <name evidence="1" type="ORF">PLEPLA_LOCUS41913</name>
</gene>
<sequence length="130" mass="14371">MKEAMWFEVVSLNQAPTPPHPTLNPIQSQISSPNIRVGPLVAERNQASHRDLEHLAKWAVSYQGCQQGAAALSGRPRIMKWLNWFVSLSLSDEHLNRLLLHVSDADTSGASCSDFVSGVLRHSSAHRGQH</sequence>
<organism evidence="1 2">
    <name type="scientific">Pleuronectes platessa</name>
    <name type="common">European plaice</name>
    <dbReference type="NCBI Taxonomy" id="8262"/>
    <lineage>
        <taxon>Eukaryota</taxon>
        <taxon>Metazoa</taxon>
        <taxon>Chordata</taxon>
        <taxon>Craniata</taxon>
        <taxon>Vertebrata</taxon>
        <taxon>Euteleostomi</taxon>
        <taxon>Actinopterygii</taxon>
        <taxon>Neopterygii</taxon>
        <taxon>Teleostei</taxon>
        <taxon>Neoteleostei</taxon>
        <taxon>Acanthomorphata</taxon>
        <taxon>Carangaria</taxon>
        <taxon>Pleuronectiformes</taxon>
        <taxon>Pleuronectoidei</taxon>
        <taxon>Pleuronectidae</taxon>
        <taxon>Pleuronectes</taxon>
    </lineage>
</organism>
<comment type="caution">
    <text evidence="1">The sequence shown here is derived from an EMBL/GenBank/DDBJ whole genome shotgun (WGS) entry which is preliminary data.</text>
</comment>
<reference evidence="1" key="1">
    <citation type="submission" date="2020-03" db="EMBL/GenBank/DDBJ databases">
        <authorList>
            <person name="Weist P."/>
        </authorList>
    </citation>
    <scope>NUCLEOTIDE SEQUENCE</scope>
</reference>
<evidence type="ECO:0000313" key="1">
    <source>
        <dbReference type="EMBL" id="CAB1454151.1"/>
    </source>
</evidence>
<name>A0A9N7VTM7_PLEPL</name>
<protein>
    <submittedName>
        <fullName evidence="1">Uncharacterized protein</fullName>
    </submittedName>
</protein>
<keyword evidence="2" id="KW-1185">Reference proteome</keyword>
<evidence type="ECO:0000313" key="2">
    <source>
        <dbReference type="Proteomes" id="UP001153269"/>
    </source>
</evidence>